<gene>
    <name evidence="3" type="primary">LOC115224914</name>
</gene>
<dbReference type="Pfam" id="PF23309">
    <property type="entry name" value="DUF7083"/>
    <property type="match status" value="1"/>
</dbReference>
<accession>A0A6P7TPB4</accession>
<name>A0A6P7TPB4_9MOLL</name>
<protein>
    <submittedName>
        <fullName evidence="3">Uncharacterized protein LOC115224914</fullName>
    </submittedName>
</protein>
<evidence type="ECO:0000313" key="3">
    <source>
        <dbReference type="RefSeq" id="XP_029651740.1"/>
    </source>
</evidence>
<keyword evidence="2" id="KW-1185">Reference proteome</keyword>
<dbReference type="AlphaFoldDB" id="A0A6P7TPB4"/>
<evidence type="ECO:0000313" key="2">
    <source>
        <dbReference type="Proteomes" id="UP000515154"/>
    </source>
</evidence>
<proteinExistence type="predicted"/>
<dbReference type="RefSeq" id="XP_029651740.1">
    <property type="nucleotide sequence ID" value="XM_029795880.1"/>
</dbReference>
<evidence type="ECO:0000259" key="1">
    <source>
        <dbReference type="Pfam" id="PF23309"/>
    </source>
</evidence>
<reference evidence="3" key="1">
    <citation type="submission" date="2025-08" db="UniProtKB">
        <authorList>
            <consortium name="RefSeq"/>
        </authorList>
    </citation>
    <scope>IDENTIFICATION</scope>
</reference>
<dbReference type="Proteomes" id="UP000515154">
    <property type="component" value="Linkage group LG2"/>
</dbReference>
<sequence length="201" mass="23554">MTESFSAVGVANSIEEFHYNPDEGTTFAVYYRRYEDILREKCKGWPSERKVRLLLLKLATLEHERFCNFILPRKPAELCFGETINILTNIFSEKSSQFNIRWECLNRKENESDNFVTYASMVNKACEKFKLEELTPDMFKCLIFVKGLVATEDAEIRKRILSKLNQDVKLTLQNVAEECQQIINLRDDTTKMKDKNNNVQM</sequence>
<feature type="domain" description="DUF7083" evidence="1">
    <location>
        <begin position="10"/>
        <end position="94"/>
    </location>
</feature>
<organism evidence="2 3">
    <name type="scientific">Octopus sinensis</name>
    <name type="common">East Asian common octopus</name>
    <dbReference type="NCBI Taxonomy" id="2607531"/>
    <lineage>
        <taxon>Eukaryota</taxon>
        <taxon>Metazoa</taxon>
        <taxon>Spiralia</taxon>
        <taxon>Lophotrochozoa</taxon>
        <taxon>Mollusca</taxon>
        <taxon>Cephalopoda</taxon>
        <taxon>Coleoidea</taxon>
        <taxon>Octopodiformes</taxon>
        <taxon>Octopoda</taxon>
        <taxon>Incirrata</taxon>
        <taxon>Octopodidae</taxon>
        <taxon>Octopus</taxon>
    </lineage>
</organism>
<dbReference type="InterPro" id="IPR055510">
    <property type="entry name" value="DUF7083"/>
</dbReference>
<dbReference type="KEGG" id="osn:115224914"/>